<dbReference type="Proteomes" id="UP000183209">
    <property type="component" value="Unassembled WGS sequence"/>
</dbReference>
<keyword evidence="1 3" id="KW-0597">Phosphoprotein</keyword>
<dbReference type="InterPro" id="IPR000792">
    <property type="entry name" value="Tscrpt_reg_LuxR_C"/>
</dbReference>
<protein>
    <submittedName>
        <fullName evidence="6">Two component transcriptional regulator, LuxR family</fullName>
    </submittedName>
</protein>
<dbReference type="Pfam" id="PF00196">
    <property type="entry name" value="GerE"/>
    <property type="match status" value="1"/>
</dbReference>
<accession>A0A1I6S400</accession>
<feature type="domain" description="Response regulatory" evidence="5">
    <location>
        <begin position="6"/>
        <end position="121"/>
    </location>
</feature>
<dbReference type="PRINTS" id="PR00038">
    <property type="entry name" value="HTHLUXR"/>
</dbReference>
<feature type="domain" description="HTH luxR-type" evidence="4">
    <location>
        <begin position="142"/>
        <end position="208"/>
    </location>
</feature>
<keyword evidence="2" id="KW-0238">DNA-binding</keyword>
<gene>
    <name evidence="6" type="ORF">SAMN04487906_1411</name>
</gene>
<dbReference type="CDD" id="cd17535">
    <property type="entry name" value="REC_NarL-like"/>
    <property type="match status" value="1"/>
</dbReference>
<dbReference type="InterPro" id="IPR039420">
    <property type="entry name" value="WalR-like"/>
</dbReference>
<dbReference type="AlphaFoldDB" id="A0A1I6S400"/>
<dbReference type="InterPro" id="IPR011006">
    <property type="entry name" value="CheY-like_superfamily"/>
</dbReference>
<evidence type="ECO:0000256" key="3">
    <source>
        <dbReference type="PROSITE-ProRule" id="PRU00169"/>
    </source>
</evidence>
<dbReference type="OrthoDB" id="9797341at2"/>
<dbReference type="GO" id="GO:0000160">
    <property type="term" value="P:phosphorelay signal transduction system"/>
    <property type="evidence" value="ECO:0007669"/>
    <property type="project" value="InterPro"/>
</dbReference>
<dbReference type="EMBL" id="FPAG01000004">
    <property type="protein sequence ID" value="SFS71667.1"/>
    <property type="molecule type" value="Genomic_DNA"/>
</dbReference>
<dbReference type="GO" id="GO:0003677">
    <property type="term" value="F:DNA binding"/>
    <property type="evidence" value="ECO:0007669"/>
    <property type="project" value="UniProtKB-KW"/>
</dbReference>
<name>A0A1I6S400_9FLAO</name>
<dbReference type="PROSITE" id="PS50110">
    <property type="entry name" value="RESPONSE_REGULATORY"/>
    <property type="match status" value="1"/>
</dbReference>
<dbReference type="GO" id="GO:0006355">
    <property type="term" value="P:regulation of DNA-templated transcription"/>
    <property type="evidence" value="ECO:0007669"/>
    <property type="project" value="InterPro"/>
</dbReference>
<reference evidence="6 7" key="1">
    <citation type="submission" date="2016-10" db="EMBL/GenBank/DDBJ databases">
        <authorList>
            <person name="de Groot N.N."/>
        </authorList>
    </citation>
    <scope>NUCLEOTIDE SEQUENCE [LARGE SCALE GENOMIC DNA]</scope>
    <source>
        <strain evidence="6 7">CGMCC 1.6114</strain>
    </source>
</reference>
<dbReference type="SMART" id="SM00421">
    <property type="entry name" value="HTH_LUXR"/>
    <property type="match status" value="1"/>
</dbReference>
<evidence type="ECO:0000259" key="4">
    <source>
        <dbReference type="PROSITE" id="PS50043"/>
    </source>
</evidence>
<evidence type="ECO:0000256" key="1">
    <source>
        <dbReference type="ARBA" id="ARBA00022553"/>
    </source>
</evidence>
<evidence type="ECO:0000313" key="7">
    <source>
        <dbReference type="Proteomes" id="UP000183209"/>
    </source>
</evidence>
<dbReference type="PANTHER" id="PTHR43214">
    <property type="entry name" value="TWO-COMPONENT RESPONSE REGULATOR"/>
    <property type="match status" value="1"/>
</dbReference>
<dbReference type="SMART" id="SM00448">
    <property type="entry name" value="REC"/>
    <property type="match status" value="1"/>
</dbReference>
<proteinExistence type="predicted"/>
<dbReference type="SUPFAM" id="SSF52172">
    <property type="entry name" value="CheY-like"/>
    <property type="match status" value="1"/>
</dbReference>
<dbReference type="CDD" id="cd06170">
    <property type="entry name" value="LuxR_C_like"/>
    <property type="match status" value="1"/>
</dbReference>
<dbReference type="Gene3D" id="3.40.50.2300">
    <property type="match status" value="1"/>
</dbReference>
<dbReference type="PROSITE" id="PS50043">
    <property type="entry name" value="HTH_LUXR_2"/>
    <property type="match status" value="1"/>
</dbReference>
<feature type="modified residue" description="4-aspartylphosphate" evidence="3">
    <location>
        <position position="56"/>
    </location>
</feature>
<sequence length="214" mass="24322">MKKMPRILVADDHPLLLKGLVEELVSNKHHVLAKANNGMEALERILSKEPDIAILDVEMPLLTGIEVVKKAREEGSLAKFIILTSYKEEGLIYEAQQLGIDGYLLKEEPFSEIEKCIGEICKGATYFSNTFNRVLEAEINPQLQKLKLLSPSERTILRLVAQSKTSKEIAEQLVISIRTVQKHRTNIIQKLGLENYEDQLISWTQKYKELILAL</sequence>
<dbReference type="Pfam" id="PF00072">
    <property type="entry name" value="Response_reg"/>
    <property type="match status" value="1"/>
</dbReference>
<evidence type="ECO:0000256" key="2">
    <source>
        <dbReference type="ARBA" id="ARBA00023125"/>
    </source>
</evidence>
<evidence type="ECO:0000313" key="6">
    <source>
        <dbReference type="EMBL" id="SFS71667.1"/>
    </source>
</evidence>
<evidence type="ECO:0000259" key="5">
    <source>
        <dbReference type="PROSITE" id="PS50110"/>
    </source>
</evidence>
<dbReference type="InterPro" id="IPR001789">
    <property type="entry name" value="Sig_transdc_resp-reg_receiver"/>
</dbReference>
<organism evidence="6 7">
    <name type="scientific">Zhouia amylolytica</name>
    <dbReference type="NCBI Taxonomy" id="376730"/>
    <lineage>
        <taxon>Bacteria</taxon>
        <taxon>Pseudomonadati</taxon>
        <taxon>Bacteroidota</taxon>
        <taxon>Flavobacteriia</taxon>
        <taxon>Flavobacteriales</taxon>
        <taxon>Flavobacteriaceae</taxon>
        <taxon>Zhouia</taxon>
    </lineage>
</organism>
<dbReference type="InterPro" id="IPR058245">
    <property type="entry name" value="NreC/VraR/RcsB-like_REC"/>
</dbReference>